<keyword evidence="2" id="KW-0813">Transport</keyword>
<evidence type="ECO:0000313" key="10">
    <source>
        <dbReference type="Proteomes" id="UP001595886"/>
    </source>
</evidence>
<feature type="domain" description="TonB-dependent transporter Oar-like beta-barrel" evidence="8">
    <location>
        <begin position="358"/>
        <end position="1014"/>
    </location>
</feature>
<comment type="subcellular location">
    <subcellularLocation>
        <location evidence="1">Cell outer membrane</location>
        <topology evidence="1">Multi-pass membrane protein</topology>
    </subcellularLocation>
</comment>
<dbReference type="SUPFAM" id="SSF56935">
    <property type="entry name" value="Porins"/>
    <property type="match status" value="1"/>
</dbReference>
<dbReference type="InterPro" id="IPR039426">
    <property type="entry name" value="TonB-dep_rcpt-like"/>
</dbReference>
<dbReference type="Gene3D" id="2.60.40.1120">
    <property type="entry name" value="Carboxypeptidase-like, regulatory domain"/>
    <property type="match status" value="1"/>
</dbReference>
<organism evidence="9 10">
    <name type="scientific">Dokdonella ginsengisoli</name>
    <dbReference type="NCBI Taxonomy" id="363846"/>
    <lineage>
        <taxon>Bacteria</taxon>
        <taxon>Pseudomonadati</taxon>
        <taxon>Pseudomonadota</taxon>
        <taxon>Gammaproteobacteria</taxon>
        <taxon>Lysobacterales</taxon>
        <taxon>Rhodanobacteraceae</taxon>
        <taxon>Dokdonella</taxon>
    </lineage>
</organism>
<dbReference type="InterPro" id="IPR036942">
    <property type="entry name" value="Beta-barrel_TonB_sf"/>
</dbReference>
<keyword evidence="7" id="KW-0732">Signal</keyword>
<sequence>MNKPLRMRLLPFAIASLCAVSSAFAQNTSSSIAGRVVDAAGKPIVGASVEIIHVPSGSSRTVLTDADGRYSAQGLRVGGPFEVKASGDHGEKADQGDVYLKLAEETTLNLTAGGSGGGDATELAGLTVTAAAPGAVFQADNKGLSTNVSQRELKLIPNPGRSIQDIARLNPNINLTNKGRGEISALGQNSRYNNITIDGVATNDSFGLEPNGLPSLNQPLSFDAIEEYNISTANFDVTNKRAVGANINIVTKSGTNDFHGSAYYAYTNAKDLTSDEPAEFTGYDAKKTYGATLGGPIIKDTLFFFLSYEESKTLAPAPDFGPIGSGRGNIVNISQDDLDRIVDIANGYGMKPGDLNASNADQENKLWLGKLDWNIADGHRASFRYSKTKSEQPLFNSPSRTRLNLSSNWYTQNRNLENYVLNLYDDWTDTFSTEASFSWSKYDSTPTTLAQQPQVRIALGPNNSSTAVYLGEDEFRHYNVLGVKTLSGFLAGNWFLGDHTIKIGADFQRDKFFNLFGRTEFGAYEFNSIDDFAAGNYSRFSLYRPTNGDINSIAAQFRLDQWGLFAQDTWQITPQLSLQYGLRWDIPRVPDRPVANERFRNAFGYSNQGTINGNGVLEPRMSFNYDFDTERKTQLRGGIGIVQGVTPAVWLANPFTNNGITLQTFDIRPPSGQSSQCCFNPDPFTQDPPGSAGAQQTVDVVDKDMKLPTALKIGLAFDRELPWWGLIGTVEFAHVGVRNAIQYNAINLGPGNGFLPDGRINYWTNAGLNPANFLDRNGNPVGSNSPTGYSANQRAGNNPGFGASSTYLTNTRKGESNYLTLSLRKPYSENWFGTMALTYGRSTEVNPGTSSQAFSNYNSRPTYNPNEDVARRSNYDIRLRFLTALTWQHKFFGDYTTSVSGVWNINSGQPYTWTFANDMNGDGIRGNDVFYVPRPGDVSFTPGTTQAQIDQFYAFIKGNDYLRNHQGGVVSRNGATSSWVNQFDMSFVQEVPGLFAGNKGEIRFDFFNIGNMLNKKWGQIYNPNFPYNRSLANFAGVGPDGKYIYNLTDPKSIAQTKQDDNAQSRWSVLVTLRYTF</sequence>
<feature type="chain" id="PRO_5046517335" evidence="7">
    <location>
        <begin position="26"/>
        <end position="1076"/>
    </location>
</feature>
<gene>
    <name evidence="9" type="ORF">ACFO6Q_19260</name>
</gene>
<feature type="domain" description="TonB-dependent transporter Oar-like beta-barrel" evidence="8">
    <location>
        <begin position="250"/>
        <end position="312"/>
    </location>
</feature>
<keyword evidence="3" id="KW-1134">Transmembrane beta strand</keyword>
<keyword evidence="6" id="KW-0998">Cell outer membrane</keyword>
<dbReference type="Gene3D" id="2.40.170.20">
    <property type="entry name" value="TonB-dependent receptor, beta-barrel domain"/>
    <property type="match status" value="1"/>
</dbReference>
<evidence type="ECO:0000256" key="4">
    <source>
        <dbReference type="ARBA" id="ARBA00022692"/>
    </source>
</evidence>
<name>A0ABV9R076_9GAMM</name>
<evidence type="ECO:0000256" key="2">
    <source>
        <dbReference type="ARBA" id="ARBA00022448"/>
    </source>
</evidence>
<protein>
    <submittedName>
        <fullName evidence="9">Carboxypeptidase regulatory-like domain-containing protein</fullName>
    </submittedName>
</protein>
<evidence type="ECO:0000256" key="6">
    <source>
        <dbReference type="ARBA" id="ARBA00023237"/>
    </source>
</evidence>
<evidence type="ECO:0000313" key="9">
    <source>
        <dbReference type="EMBL" id="MFC4822466.1"/>
    </source>
</evidence>
<evidence type="ECO:0000256" key="3">
    <source>
        <dbReference type="ARBA" id="ARBA00022452"/>
    </source>
</evidence>
<evidence type="ECO:0000256" key="7">
    <source>
        <dbReference type="SAM" id="SignalP"/>
    </source>
</evidence>
<dbReference type="PANTHER" id="PTHR30069:SF46">
    <property type="entry name" value="OAR PROTEIN"/>
    <property type="match status" value="1"/>
</dbReference>
<feature type="signal peptide" evidence="7">
    <location>
        <begin position="1"/>
        <end position="25"/>
    </location>
</feature>
<dbReference type="PANTHER" id="PTHR30069">
    <property type="entry name" value="TONB-DEPENDENT OUTER MEMBRANE RECEPTOR"/>
    <property type="match status" value="1"/>
</dbReference>
<evidence type="ECO:0000256" key="1">
    <source>
        <dbReference type="ARBA" id="ARBA00004571"/>
    </source>
</evidence>
<dbReference type="Proteomes" id="UP001595886">
    <property type="component" value="Unassembled WGS sequence"/>
</dbReference>
<dbReference type="EMBL" id="JBHSHD010000017">
    <property type="protein sequence ID" value="MFC4822466.1"/>
    <property type="molecule type" value="Genomic_DNA"/>
</dbReference>
<keyword evidence="4" id="KW-0812">Transmembrane</keyword>
<accession>A0ABV9R076</accession>
<dbReference type="Pfam" id="PF25183">
    <property type="entry name" value="OMP_b-brl_4"/>
    <property type="match status" value="2"/>
</dbReference>
<dbReference type="SUPFAM" id="SSF49464">
    <property type="entry name" value="Carboxypeptidase regulatory domain-like"/>
    <property type="match status" value="1"/>
</dbReference>
<dbReference type="InterPro" id="IPR057601">
    <property type="entry name" value="Oar-like_b-barrel"/>
</dbReference>
<reference evidence="10" key="1">
    <citation type="journal article" date="2019" name="Int. J. Syst. Evol. Microbiol.">
        <title>The Global Catalogue of Microorganisms (GCM) 10K type strain sequencing project: providing services to taxonomists for standard genome sequencing and annotation.</title>
        <authorList>
            <consortium name="The Broad Institute Genomics Platform"/>
            <consortium name="The Broad Institute Genome Sequencing Center for Infectious Disease"/>
            <person name="Wu L."/>
            <person name="Ma J."/>
        </authorList>
    </citation>
    <scope>NUCLEOTIDE SEQUENCE [LARGE SCALE GENOMIC DNA]</scope>
    <source>
        <strain evidence="10">CCUG 30340</strain>
    </source>
</reference>
<evidence type="ECO:0000256" key="5">
    <source>
        <dbReference type="ARBA" id="ARBA00023136"/>
    </source>
</evidence>
<proteinExistence type="predicted"/>
<dbReference type="InterPro" id="IPR008969">
    <property type="entry name" value="CarboxyPept-like_regulatory"/>
</dbReference>
<keyword evidence="5" id="KW-0472">Membrane</keyword>
<keyword evidence="10" id="KW-1185">Reference proteome</keyword>
<evidence type="ECO:0000259" key="8">
    <source>
        <dbReference type="Pfam" id="PF25183"/>
    </source>
</evidence>
<dbReference type="RefSeq" id="WP_380022777.1">
    <property type="nucleotide sequence ID" value="NZ_JBHSHD010000017.1"/>
</dbReference>
<comment type="caution">
    <text evidence="9">The sequence shown here is derived from an EMBL/GenBank/DDBJ whole genome shotgun (WGS) entry which is preliminary data.</text>
</comment>
<dbReference type="Pfam" id="PF13620">
    <property type="entry name" value="CarboxypepD_reg"/>
    <property type="match status" value="1"/>
</dbReference>